<evidence type="ECO:0000313" key="2">
    <source>
        <dbReference type="Proteomes" id="UP001519460"/>
    </source>
</evidence>
<evidence type="ECO:0000313" key="1">
    <source>
        <dbReference type="EMBL" id="KAK7465161.1"/>
    </source>
</evidence>
<protein>
    <submittedName>
        <fullName evidence="1">Uncharacterized protein</fullName>
    </submittedName>
</protein>
<dbReference type="AlphaFoldDB" id="A0ABD0J8G7"/>
<dbReference type="EMBL" id="JACVVK020000574">
    <property type="protein sequence ID" value="KAK7465161.1"/>
    <property type="molecule type" value="Genomic_DNA"/>
</dbReference>
<feature type="non-terminal residue" evidence="1">
    <location>
        <position position="1"/>
    </location>
</feature>
<accession>A0ABD0J8G7</accession>
<name>A0ABD0J8G7_9CAEN</name>
<comment type="caution">
    <text evidence="1">The sequence shown here is derived from an EMBL/GenBank/DDBJ whole genome shotgun (WGS) entry which is preliminary data.</text>
</comment>
<keyword evidence="2" id="KW-1185">Reference proteome</keyword>
<reference evidence="1 2" key="1">
    <citation type="journal article" date="2023" name="Sci. Data">
        <title>Genome assembly of the Korean intertidal mud-creeper Batillaria attramentaria.</title>
        <authorList>
            <person name="Patra A.K."/>
            <person name="Ho P.T."/>
            <person name="Jun S."/>
            <person name="Lee S.J."/>
            <person name="Kim Y."/>
            <person name="Won Y.J."/>
        </authorList>
    </citation>
    <scope>NUCLEOTIDE SEQUENCE [LARGE SCALE GENOMIC DNA]</scope>
    <source>
        <strain evidence="1">Wonlab-2016</strain>
    </source>
</reference>
<gene>
    <name evidence="1" type="ORF">BaRGS_00037664</name>
</gene>
<sequence>KNPKMADMGITWRALCPDAVYTDLLPVVDGQVHDAADFRHSLLSRKVLQVSDLIEGFMKMILDQDSTDVIFEVKKPAKGVFRKRQVVDSDGVSNPVTVD</sequence>
<dbReference type="Proteomes" id="UP001519460">
    <property type="component" value="Unassembled WGS sequence"/>
</dbReference>
<organism evidence="1 2">
    <name type="scientific">Batillaria attramentaria</name>
    <dbReference type="NCBI Taxonomy" id="370345"/>
    <lineage>
        <taxon>Eukaryota</taxon>
        <taxon>Metazoa</taxon>
        <taxon>Spiralia</taxon>
        <taxon>Lophotrochozoa</taxon>
        <taxon>Mollusca</taxon>
        <taxon>Gastropoda</taxon>
        <taxon>Caenogastropoda</taxon>
        <taxon>Sorbeoconcha</taxon>
        <taxon>Cerithioidea</taxon>
        <taxon>Batillariidae</taxon>
        <taxon>Batillaria</taxon>
    </lineage>
</organism>
<proteinExistence type="predicted"/>